<keyword evidence="1" id="KW-0472">Membrane</keyword>
<feature type="transmembrane region" description="Helical" evidence="1">
    <location>
        <begin position="12"/>
        <end position="34"/>
    </location>
</feature>
<keyword evidence="1" id="KW-0812">Transmembrane</keyword>
<proteinExistence type="predicted"/>
<organism evidence="2 3">
    <name type="scientific">Lentibacillus persicus</name>
    <dbReference type="NCBI Taxonomy" id="640948"/>
    <lineage>
        <taxon>Bacteria</taxon>
        <taxon>Bacillati</taxon>
        <taxon>Bacillota</taxon>
        <taxon>Bacilli</taxon>
        <taxon>Bacillales</taxon>
        <taxon>Bacillaceae</taxon>
        <taxon>Lentibacillus</taxon>
    </lineage>
</organism>
<feature type="transmembrane region" description="Helical" evidence="1">
    <location>
        <begin position="40"/>
        <end position="66"/>
    </location>
</feature>
<sequence>MNNIKETVLEVIYSILPIAIVITILQFTVIWLPMEAFVQFLIGVLFVGVGLTLFLLGVNVGLLPVGEMIGSALTKTKMIWVIVFFGFLLGAVVTFAEPDLRVLSSQIEDVSEGAIPQSILITSVAIGVGIFVALAMFRIVFNVPIIYLLGGGYALVFILAALAPNSFVPISFDAGGVTTGPLTVPFILALGVGVATVIRGKTASSDGFGLVGLASIGPILSVLILGVIYG</sequence>
<dbReference type="Pfam" id="PF07556">
    <property type="entry name" value="DUF1538"/>
    <property type="match status" value="1"/>
</dbReference>
<dbReference type="STRING" id="640948.SAMN05216238_103110"/>
<feature type="transmembrane region" description="Helical" evidence="1">
    <location>
        <begin position="78"/>
        <end position="95"/>
    </location>
</feature>
<feature type="transmembrane region" description="Helical" evidence="1">
    <location>
        <begin position="182"/>
        <end position="198"/>
    </location>
</feature>
<dbReference type="RefSeq" id="WP_090082428.1">
    <property type="nucleotide sequence ID" value="NZ_FOMR01000003.1"/>
</dbReference>
<evidence type="ECO:0000313" key="2">
    <source>
        <dbReference type="EMBL" id="SFD67699.1"/>
    </source>
</evidence>
<protein>
    <recommendedName>
        <fullName evidence="4">DUF1538 domain-containing protein</fullName>
    </recommendedName>
</protein>
<feature type="transmembrane region" description="Helical" evidence="1">
    <location>
        <begin position="115"/>
        <end position="137"/>
    </location>
</feature>
<reference evidence="3" key="1">
    <citation type="submission" date="2016-10" db="EMBL/GenBank/DDBJ databases">
        <authorList>
            <person name="Varghese N."/>
            <person name="Submissions S."/>
        </authorList>
    </citation>
    <scope>NUCLEOTIDE SEQUENCE [LARGE SCALE GENOMIC DNA]</scope>
    <source>
        <strain evidence="3">DSM 22530</strain>
    </source>
</reference>
<dbReference type="Proteomes" id="UP000199474">
    <property type="component" value="Unassembled WGS sequence"/>
</dbReference>
<dbReference type="EMBL" id="FOMR01000003">
    <property type="protein sequence ID" value="SFD67699.1"/>
    <property type="molecule type" value="Genomic_DNA"/>
</dbReference>
<feature type="transmembrane region" description="Helical" evidence="1">
    <location>
        <begin position="210"/>
        <end position="229"/>
    </location>
</feature>
<keyword evidence="1" id="KW-1133">Transmembrane helix</keyword>
<dbReference type="InterPro" id="IPR011435">
    <property type="entry name" value="UmpAB"/>
</dbReference>
<feature type="transmembrane region" description="Helical" evidence="1">
    <location>
        <begin position="144"/>
        <end position="162"/>
    </location>
</feature>
<evidence type="ECO:0008006" key="4">
    <source>
        <dbReference type="Google" id="ProtNLM"/>
    </source>
</evidence>
<dbReference type="AlphaFoldDB" id="A0A1I1UAA6"/>
<evidence type="ECO:0000256" key="1">
    <source>
        <dbReference type="SAM" id="Phobius"/>
    </source>
</evidence>
<dbReference type="OrthoDB" id="9805989at2"/>
<keyword evidence="3" id="KW-1185">Reference proteome</keyword>
<evidence type="ECO:0000313" key="3">
    <source>
        <dbReference type="Proteomes" id="UP000199474"/>
    </source>
</evidence>
<name>A0A1I1UAA6_9BACI</name>
<gene>
    <name evidence="2" type="ORF">SAMN05216238_103110</name>
</gene>
<accession>A0A1I1UAA6</accession>